<evidence type="ECO:0000313" key="2">
    <source>
        <dbReference type="Proteomes" id="UP001231649"/>
    </source>
</evidence>
<gene>
    <name evidence="1" type="ORF">PYW08_006093</name>
</gene>
<accession>A0ACC2QLN1</accession>
<comment type="caution">
    <text evidence="1">The sequence shown here is derived from an EMBL/GenBank/DDBJ whole genome shotgun (WGS) entry which is preliminary data.</text>
</comment>
<reference evidence="1" key="1">
    <citation type="submission" date="2023-03" db="EMBL/GenBank/DDBJ databases">
        <title>Chromosome-level genomes of two armyworms, Mythimna separata and Mythimna loreyi, provide insights into the biosynthesis and reception of sex pheromones.</title>
        <authorList>
            <person name="Zhao H."/>
        </authorList>
    </citation>
    <scope>NUCLEOTIDE SEQUENCE</scope>
    <source>
        <strain evidence="1">BeijingLab</strain>
    </source>
</reference>
<dbReference type="Proteomes" id="UP001231649">
    <property type="component" value="Chromosome 19"/>
</dbReference>
<protein>
    <submittedName>
        <fullName evidence="1">Uncharacterized protein</fullName>
    </submittedName>
</protein>
<proteinExistence type="predicted"/>
<keyword evidence="2" id="KW-1185">Reference proteome</keyword>
<sequence>MPWLRDKRIKWINAVVKHTKHPNNWLPSKNTTICSAHFIGNKKSENPLHLSVSMTSKTCPDSNSFWPFDIF</sequence>
<dbReference type="EMBL" id="CM056795">
    <property type="protein sequence ID" value="KAJ8720628.1"/>
    <property type="molecule type" value="Genomic_DNA"/>
</dbReference>
<name>A0ACC2QLN1_9NEOP</name>
<organism evidence="1 2">
    <name type="scientific">Mythimna loreyi</name>
    <dbReference type="NCBI Taxonomy" id="667449"/>
    <lineage>
        <taxon>Eukaryota</taxon>
        <taxon>Metazoa</taxon>
        <taxon>Ecdysozoa</taxon>
        <taxon>Arthropoda</taxon>
        <taxon>Hexapoda</taxon>
        <taxon>Insecta</taxon>
        <taxon>Pterygota</taxon>
        <taxon>Neoptera</taxon>
        <taxon>Endopterygota</taxon>
        <taxon>Lepidoptera</taxon>
        <taxon>Glossata</taxon>
        <taxon>Ditrysia</taxon>
        <taxon>Noctuoidea</taxon>
        <taxon>Noctuidae</taxon>
        <taxon>Noctuinae</taxon>
        <taxon>Hadenini</taxon>
        <taxon>Mythimna</taxon>
    </lineage>
</organism>
<evidence type="ECO:0000313" key="1">
    <source>
        <dbReference type="EMBL" id="KAJ8720628.1"/>
    </source>
</evidence>